<dbReference type="Gene3D" id="3.40.50.1240">
    <property type="entry name" value="Phosphoglycerate mutase-like"/>
    <property type="match status" value="1"/>
</dbReference>
<accession>A0A347WKN5</accession>
<evidence type="ECO:0000256" key="1">
    <source>
        <dbReference type="ARBA" id="ARBA00022801"/>
    </source>
</evidence>
<reference evidence="5 6" key="1">
    <citation type="submission" date="2017-09" db="EMBL/GenBank/DDBJ databases">
        <title>Complete genome sequence of Oxytococcus suis strain ZY16052.</title>
        <authorList>
            <person name="Li F."/>
        </authorList>
    </citation>
    <scope>NUCLEOTIDE SEQUENCE [LARGE SCALE GENOMIC DNA]</scope>
    <source>
        <strain evidence="5 6">ZY16052</strain>
    </source>
</reference>
<dbReference type="RefSeq" id="WP_118990545.1">
    <property type="nucleotide sequence ID" value="NZ_CP023434.1"/>
</dbReference>
<dbReference type="KEGG" id="abae:CL176_06320"/>
<feature type="active site" description="Proton donor/acceptor" evidence="2">
    <location>
        <position position="89"/>
    </location>
</feature>
<feature type="active site" description="Tele-phosphohistidine intermediate" evidence="2">
    <location>
        <position position="12"/>
    </location>
</feature>
<dbReference type="Pfam" id="PF00300">
    <property type="entry name" value="His_Phos_1"/>
    <property type="match status" value="1"/>
</dbReference>
<evidence type="ECO:0000313" key="5">
    <source>
        <dbReference type="EMBL" id="AXY25642.1"/>
    </source>
</evidence>
<name>A0A347WKN5_9LACT</name>
<dbReference type="CDD" id="cd07067">
    <property type="entry name" value="HP_PGM_like"/>
    <property type="match status" value="1"/>
</dbReference>
<feature type="binding site" evidence="3">
    <location>
        <position position="61"/>
    </location>
    <ligand>
        <name>substrate</name>
    </ligand>
</feature>
<dbReference type="SUPFAM" id="SSF53254">
    <property type="entry name" value="Phosphoglycerate mutase-like"/>
    <property type="match status" value="1"/>
</dbReference>
<dbReference type="GO" id="GO:0004331">
    <property type="term" value="F:fructose-2,6-bisphosphate 2-phosphatase activity"/>
    <property type="evidence" value="ECO:0007669"/>
    <property type="project" value="TreeGrafter"/>
</dbReference>
<dbReference type="InterPro" id="IPR013078">
    <property type="entry name" value="His_Pase_superF_clade-1"/>
</dbReference>
<evidence type="ECO:0000313" key="6">
    <source>
        <dbReference type="Proteomes" id="UP000263232"/>
    </source>
</evidence>
<dbReference type="OrthoDB" id="4131070at2"/>
<keyword evidence="1" id="KW-0378">Hydrolase</keyword>
<gene>
    <name evidence="5" type="ORF">CL176_06320</name>
</gene>
<organism evidence="5 6">
    <name type="scientific">Suicoccus acidiformans</name>
    <dbReference type="NCBI Taxonomy" id="2036206"/>
    <lineage>
        <taxon>Bacteria</taxon>
        <taxon>Bacillati</taxon>
        <taxon>Bacillota</taxon>
        <taxon>Bacilli</taxon>
        <taxon>Lactobacillales</taxon>
        <taxon>Aerococcaceae</taxon>
        <taxon>Suicoccus</taxon>
    </lineage>
</organism>
<dbReference type="PANTHER" id="PTHR46517">
    <property type="entry name" value="FRUCTOSE-2,6-BISPHOSPHATASE TIGAR"/>
    <property type="match status" value="1"/>
</dbReference>
<dbReference type="EMBL" id="CP023434">
    <property type="protein sequence ID" value="AXY25642.1"/>
    <property type="molecule type" value="Genomic_DNA"/>
</dbReference>
<dbReference type="InterPro" id="IPR051695">
    <property type="entry name" value="Phosphoglycerate_Mutase"/>
</dbReference>
<dbReference type="PANTHER" id="PTHR46517:SF1">
    <property type="entry name" value="FRUCTOSE-2,6-BISPHOSPHATASE TIGAR"/>
    <property type="match status" value="1"/>
</dbReference>
<dbReference type="SMART" id="SM00855">
    <property type="entry name" value="PGAM"/>
    <property type="match status" value="1"/>
</dbReference>
<dbReference type="AlphaFoldDB" id="A0A347WKN5"/>
<dbReference type="InterPro" id="IPR029033">
    <property type="entry name" value="His_PPase_superfam"/>
</dbReference>
<dbReference type="GO" id="GO:0045820">
    <property type="term" value="P:negative regulation of glycolytic process"/>
    <property type="evidence" value="ECO:0007669"/>
    <property type="project" value="TreeGrafter"/>
</dbReference>
<protein>
    <submittedName>
        <fullName evidence="5">Histidine phosphatase family protein</fullName>
    </submittedName>
</protein>
<evidence type="ECO:0000256" key="2">
    <source>
        <dbReference type="PIRSR" id="PIRSR613078-1"/>
    </source>
</evidence>
<sequence length="223" mass="25712">MSKGVTFYFVRHGETYFNQYFRMQGWSNAPLTEKGIRDVHRSGRGLAEVEFDAVYTSDLQRTVDTAEILLEENHHAFGLHIEKMYEFREVFFGTLEGLPSKDVWPNVMDSVKIMYDLPAGTDAEVAQTMNAIKKADPEGDAENYLEFWTRVEPGILKLLERHKATDENILVVSHGMTIRYILDGLLPDFEESEPLQNASVTRISYRDGQFELLDYNKTDHFTD</sequence>
<feature type="site" description="Transition state stabilizer" evidence="4">
    <location>
        <position position="174"/>
    </location>
</feature>
<keyword evidence="6" id="KW-1185">Reference proteome</keyword>
<evidence type="ECO:0000256" key="4">
    <source>
        <dbReference type="PIRSR" id="PIRSR613078-3"/>
    </source>
</evidence>
<dbReference type="GO" id="GO:0005829">
    <property type="term" value="C:cytosol"/>
    <property type="evidence" value="ECO:0007669"/>
    <property type="project" value="TreeGrafter"/>
</dbReference>
<dbReference type="Proteomes" id="UP000263232">
    <property type="component" value="Chromosome"/>
</dbReference>
<feature type="binding site" evidence="3">
    <location>
        <begin position="11"/>
        <end position="18"/>
    </location>
    <ligand>
        <name>substrate</name>
    </ligand>
</feature>
<evidence type="ECO:0000256" key="3">
    <source>
        <dbReference type="PIRSR" id="PIRSR613078-2"/>
    </source>
</evidence>
<proteinExistence type="predicted"/>
<dbReference type="GO" id="GO:0043456">
    <property type="term" value="P:regulation of pentose-phosphate shunt"/>
    <property type="evidence" value="ECO:0007669"/>
    <property type="project" value="TreeGrafter"/>
</dbReference>